<name>A0A926NPI4_9BACI</name>
<keyword evidence="1" id="KW-0812">Transmembrane</keyword>
<feature type="transmembrane region" description="Helical" evidence="1">
    <location>
        <begin position="222"/>
        <end position="240"/>
    </location>
</feature>
<reference evidence="2" key="1">
    <citation type="submission" date="2020-09" db="EMBL/GenBank/DDBJ databases">
        <title>A novel bacterium of genus Bacillus, isolated from South China Sea.</title>
        <authorList>
            <person name="Huang H."/>
            <person name="Mo K."/>
            <person name="Hu Y."/>
        </authorList>
    </citation>
    <scope>NUCLEOTIDE SEQUENCE</scope>
    <source>
        <strain evidence="2">IB182487</strain>
    </source>
</reference>
<dbReference type="RefSeq" id="WP_191159303.1">
    <property type="nucleotide sequence ID" value="NZ_JACXAI010000021.1"/>
</dbReference>
<dbReference type="InterPro" id="IPR004697">
    <property type="entry name" value="AbgT"/>
</dbReference>
<feature type="transmembrane region" description="Helical" evidence="1">
    <location>
        <begin position="423"/>
        <end position="442"/>
    </location>
</feature>
<feature type="transmembrane region" description="Helical" evidence="1">
    <location>
        <begin position="390"/>
        <end position="411"/>
    </location>
</feature>
<dbReference type="EMBL" id="JACXAI010000021">
    <property type="protein sequence ID" value="MBD1381702.1"/>
    <property type="molecule type" value="Genomic_DNA"/>
</dbReference>
<keyword evidence="1" id="KW-1133">Transmembrane helix</keyword>
<dbReference type="GO" id="GO:0015558">
    <property type="term" value="F:secondary active p-aminobenzoyl-glutamate transmembrane transporter activity"/>
    <property type="evidence" value="ECO:0007669"/>
    <property type="project" value="InterPro"/>
</dbReference>
<dbReference type="Proteomes" id="UP000626844">
    <property type="component" value="Unassembled WGS sequence"/>
</dbReference>
<sequence>MGEIKLKNGKPELEHKNGWFTKFLNITERLGNKLPDPFMLFVYLSVIVILLSWFLNSLGSSVVHPGSGEELPIKSLVSGEGIQFIFGSMLDNFTGFSPLGLVLVVMLGIGLAEKVGLFETAIRKTILSAPKKLITISIVFVAINSNIASEAASVVIPPLAAMVFYSIGRNPIVGLVASFASLGAGFTANLLVVGTDALLAGITTEAVRAIDDKLIVTPVDNWYFGIVSVVMLTIIGTLITDKLIEPRLGEYSGDYVLKENNKEHPKAGEALRNAVIAGAVYIIILGTLVFWPNSPMKNENGGLIPSPFLDSIVPILLMFFITIGCAFGITIGKIKSSKDMTNLMTESMKDMGGYIVLVFSISQFISFFNWTNIGTWLAVNGADLLVELDFTGIPVIILYTILTAFMEFFITSGSAKWALEAPIFIPMFMELGYHPAFIQAAYRIADSSFNIITPLSAAFVIVLGFLKQYDKKAGIGTLMSLLMPYSLIFLGSWIVLLLIFYFLGIPFGPGVGAHL</sequence>
<dbReference type="PANTHER" id="PTHR30282:SF0">
    <property type="entry name" value="P-AMINOBENZOYL-GLUTAMATE TRANSPORT PROTEIN"/>
    <property type="match status" value="1"/>
</dbReference>
<organism evidence="2 3">
    <name type="scientific">Metabacillus arenae</name>
    <dbReference type="NCBI Taxonomy" id="2771434"/>
    <lineage>
        <taxon>Bacteria</taxon>
        <taxon>Bacillati</taxon>
        <taxon>Bacillota</taxon>
        <taxon>Bacilli</taxon>
        <taxon>Bacillales</taxon>
        <taxon>Bacillaceae</taxon>
        <taxon>Metabacillus</taxon>
    </lineage>
</organism>
<dbReference type="AlphaFoldDB" id="A0A926NPI4"/>
<dbReference type="PANTHER" id="PTHR30282">
    <property type="entry name" value="P-AMINOBENZOYL GLUTAMATE TRANSPORTER"/>
    <property type="match status" value="1"/>
</dbReference>
<feature type="transmembrane region" description="Helical" evidence="1">
    <location>
        <begin position="478"/>
        <end position="503"/>
    </location>
</feature>
<feature type="transmembrane region" description="Helical" evidence="1">
    <location>
        <begin position="351"/>
        <end position="370"/>
    </location>
</feature>
<accession>A0A926NPI4</accession>
<dbReference type="GO" id="GO:1902604">
    <property type="term" value="P:p-aminobenzoyl-glutamate transmembrane transport"/>
    <property type="evidence" value="ECO:0007669"/>
    <property type="project" value="InterPro"/>
</dbReference>
<comment type="caution">
    <text evidence="2">The sequence shown here is derived from an EMBL/GenBank/DDBJ whole genome shotgun (WGS) entry which is preliminary data.</text>
</comment>
<protein>
    <submittedName>
        <fullName evidence="2">AbgT family transporter</fullName>
    </submittedName>
</protein>
<evidence type="ECO:0000313" key="2">
    <source>
        <dbReference type="EMBL" id="MBD1381702.1"/>
    </source>
</evidence>
<feature type="transmembrane region" description="Helical" evidence="1">
    <location>
        <begin position="38"/>
        <end position="55"/>
    </location>
</feature>
<feature type="transmembrane region" description="Helical" evidence="1">
    <location>
        <begin position="448"/>
        <end position="466"/>
    </location>
</feature>
<keyword evidence="1" id="KW-0472">Membrane</keyword>
<feature type="transmembrane region" description="Helical" evidence="1">
    <location>
        <begin position="270"/>
        <end position="291"/>
    </location>
</feature>
<evidence type="ECO:0000256" key="1">
    <source>
        <dbReference type="SAM" id="Phobius"/>
    </source>
</evidence>
<evidence type="ECO:0000313" key="3">
    <source>
        <dbReference type="Proteomes" id="UP000626844"/>
    </source>
</evidence>
<dbReference type="Pfam" id="PF03806">
    <property type="entry name" value="ABG_transport"/>
    <property type="match status" value="1"/>
</dbReference>
<keyword evidence="3" id="KW-1185">Reference proteome</keyword>
<proteinExistence type="predicted"/>
<feature type="transmembrane region" description="Helical" evidence="1">
    <location>
        <begin position="93"/>
        <end position="112"/>
    </location>
</feature>
<gene>
    <name evidence="2" type="ORF">IC621_15810</name>
</gene>
<feature type="transmembrane region" description="Helical" evidence="1">
    <location>
        <begin position="311"/>
        <end position="331"/>
    </location>
</feature>